<proteinExistence type="inferred from homology"/>
<dbReference type="InterPro" id="IPR017899">
    <property type="entry name" value="VPS28_C"/>
</dbReference>
<dbReference type="InParanoid" id="D2VT50"/>
<dbReference type="STRING" id="5762.D2VT50"/>
<dbReference type="PROSITE" id="PS51310">
    <property type="entry name" value="VPS28_C"/>
    <property type="match status" value="1"/>
</dbReference>
<comment type="similarity">
    <text evidence="5">Belongs to the VPS28 family.</text>
</comment>
<dbReference type="InterPro" id="IPR038358">
    <property type="entry name" value="VPS28_N_sf"/>
</dbReference>
<dbReference type="KEGG" id="ngr:NAEGRDRAFT_72174"/>
<feature type="compositionally biased region" description="Low complexity" evidence="6">
    <location>
        <begin position="23"/>
        <end position="55"/>
    </location>
</feature>
<gene>
    <name evidence="9" type="ORF">NAEGRDRAFT_72174</name>
</gene>
<keyword evidence="2 5" id="KW-0813">Transport</keyword>
<organism evidence="10">
    <name type="scientific">Naegleria gruberi</name>
    <name type="common">Amoeba</name>
    <dbReference type="NCBI Taxonomy" id="5762"/>
    <lineage>
        <taxon>Eukaryota</taxon>
        <taxon>Discoba</taxon>
        <taxon>Heterolobosea</taxon>
        <taxon>Tetramitia</taxon>
        <taxon>Eutetramitia</taxon>
        <taxon>Vahlkampfiidae</taxon>
        <taxon>Naegleria</taxon>
    </lineage>
</organism>
<name>D2VT50_NAEGR</name>
<feature type="compositionally biased region" description="Polar residues" evidence="6">
    <location>
        <begin position="1"/>
        <end position="22"/>
    </location>
</feature>
<feature type="domain" description="VPS28 C-terminal" evidence="7">
    <location>
        <begin position="168"/>
        <end position="262"/>
    </location>
</feature>
<dbReference type="Pfam" id="PF03997">
    <property type="entry name" value="VPS28"/>
    <property type="match status" value="1"/>
</dbReference>
<dbReference type="InterPro" id="IPR017898">
    <property type="entry name" value="VPS28_N"/>
</dbReference>
<sequence length="262" mass="29561">MQRTYSYSGNVYSAPPSNINMATSSSTMSSSPSPVQSSSTTTPTRTSPISSSSPTQKVSQEKVKLFETRKDREKFENMSELYSLIYSVERLEKAYVKDSIKADEYTKACSKLIAKFKTITPIVSADVPDIEKFMREYKLDCPAATNRLLKVGVPATVEHGGKDTSGESTAKQIAQTTQYFITLMDSIKLGLVAKDQLAPMLLDLMDSLNKLQIKEFEGKLRIKDWIVTFNQMKAHENLDDDQARQLYYDVEQAYNQFHKVLQ</sequence>
<dbReference type="OMA" id="CDEFPTV"/>
<accession>D2VT50</accession>
<dbReference type="GO" id="GO:0043328">
    <property type="term" value="P:protein transport to vacuole involved in ubiquitin-dependent protein catabolic process via the multivesicular body sorting pathway"/>
    <property type="evidence" value="ECO:0007669"/>
    <property type="project" value="TreeGrafter"/>
</dbReference>
<dbReference type="Proteomes" id="UP000006671">
    <property type="component" value="Unassembled WGS sequence"/>
</dbReference>
<dbReference type="FunCoup" id="D2VT50">
    <property type="interactions" value="268"/>
</dbReference>
<evidence type="ECO:0000256" key="1">
    <source>
        <dbReference type="ARBA" id="ARBA00004177"/>
    </source>
</evidence>
<dbReference type="GO" id="GO:0044877">
    <property type="term" value="F:protein-containing complex binding"/>
    <property type="evidence" value="ECO:0007669"/>
    <property type="project" value="TreeGrafter"/>
</dbReference>
<protein>
    <submittedName>
        <fullName evidence="9">Predicted protein</fullName>
    </submittedName>
</protein>
<dbReference type="eggNOG" id="KOG3284">
    <property type="taxonomic scope" value="Eukaryota"/>
</dbReference>
<dbReference type="RefSeq" id="XP_002672829.1">
    <property type="nucleotide sequence ID" value="XM_002672783.1"/>
</dbReference>
<evidence type="ECO:0000313" key="9">
    <source>
        <dbReference type="EMBL" id="EFC40085.1"/>
    </source>
</evidence>
<reference evidence="9 10" key="1">
    <citation type="journal article" date="2010" name="Cell">
        <title>The genome of Naegleria gruberi illuminates early eukaryotic versatility.</title>
        <authorList>
            <person name="Fritz-Laylin L.K."/>
            <person name="Prochnik S.E."/>
            <person name="Ginger M.L."/>
            <person name="Dacks J.B."/>
            <person name="Carpenter M.L."/>
            <person name="Field M.C."/>
            <person name="Kuo A."/>
            <person name="Paredez A."/>
            <person name="Chapman J."/>
            <person name="Pham J."/>
            <person name="Shu S."/>
            <person name="Neupane R."/>
            <person name="Cipriano M."/>
            <person name="Mancuso J."/>
            <person name="Tu H."/>
            <person name="Salamov A."/>
            <person name="Lindquist E."/>
            <person name="Shapiro H."/>
            <person name="Lucas S."/>
            <person name="Grigoriev I.V."/>
            <person name="Cande W.Z."/>
            <person name="Fulton C."/>
            <person name="Rokhsar D.S."/>
            <person name="Dawson S.C."/>
        </authorList>
    </citation>
    <scope>NUCLEOTIDE SEQUENCE [LARGE SCALE GENOMIC DNA]</scope>
    <source>
        <strain evidence="9 10">NEG-M</strain>
    </source>
</reference>
<feature type="region of interest" description="Disordered" evidence="6">
    <location>
        <begin position="1"/>
        <end position="62"/>
    </location>
</feature>
<dbReference type="InterPro" id="IPR007143">
    <property type="entry name" value="Vps28"/>
</dbReference>
<dbReference type="Gene3D" id="1.20.1440.200">
    <property type="match status" value="1"/>
</dbReference>
<dbReference type="GeneID" id="8854180"/>
<evidence type="ECO:0000256" key="3">
    <source>
        <dbReference type="ARBA" id="ARBA00022753"/>
    </source>
</evidence>
<evidence type="ECO:0000256" key="5">
    <source>
        <dbReference type="PROSITE-ProRule" id="PRU00642"/>
    </source>
</evidence>
<evidence type="ECO:0000259" key="7">
    <source>
        <dbReference type="PROSITE" id="PS51310"/>
    </source>
</evidence>
<evidence type="ECO:0000256" key="6">
    <source>
        <dbReference type="SAM" id="MobiDB-lite"/>
    </source>
</evidence>
<dbReference type="PANTHER" id="PTHR12937">
    <property type="entry name" value="VACUOLAR PROTEIN SORTING 28, ISOFORM 2 VPS28"/>
    <property type="match status" value="1"/>
</dbReference>
<dbReference type="SUPFAM" id="SSF140427">
    <property type="entry name" value="VPS28 C-terminal domain-like"/>
    <property type="match status" value="1"/>
</dbReference>
<dbReference type="AlphaFoldDB" id="D2VT50"/>
<dbReference type="SUPFAM" id="SSF140111">
    <property type="entry name" value="Endosomal sorting complex assembly domain"/>
    <property type="match status" value="1"/>
</dbReference>
<dbReference type="GO" id="GO:0000813">
    <property type="term" value="C:ESCRT I complex"/>
    <property type="evidence" value="ECO:0007669"/>
    <property type="project" value="InterPro"/>
</dbReference>
<dbReference type="InterPro" id="IPR037206">
    <property type="entry name" value="VPS28_C_sf"/>
</dbReference>
<feature type="domain" description="VPS28 N-terminal" evidence="8">
    <location>
        <begin position="52"/>
        <end position="159"/>
    </location>
</feature>
<dbReference type="FunFam" id="1.20.120.1130:FF:000001">
    <property type="entry name" value="Vacuolar protein sorting-associated protein 28 homolog"/>
    <property type="match status" value="1"/>
</dbReference>
<evidence type="ECO:0000259" key="8">
    <source>
        <dbReference type="PROSITE" id="PS51313"/>
    </source>
</evidence>
<keyword evidence="10" id="KW-1185">Reference proteome</keyword>
<dbReference type="InterPro" id="IPR037202">
    <property type="entry name" value="ESCRT_assembly_dom"/>
</dbReference>
<evidence type="ECO:0000313" key="10">
    <source>
        <dbReference type="Proteomes" id="UP000006671"/>
    </source>
</evidence>
<keyword evidence="4 5" id="KW-0653">Protein transport</keyword>
<dbReference type="Gene3D" id="1.20.120.1130">
    <property type="match status" value="1"/>
</dbReference>
<evidence type="ECO:0000256" key="4">
    <source>
        <dbReference type="ARBA" id="ARBA00022927"/>
    </source>
</evidence>
<comment type="subcellular location">
    <subcellularLocation>
        <location evidence="1">Endosome</location>
    </subcellularLocation>
</comment>
<dbReference type="PROSITE" id="PS51313">
    <property type="entry name" value="VPS28_N"/>
    <property type="match status" value="1"/>
</dbReference>
<dbReference type="EMBL" id="GG738895">
    <property type="protein sequence ID" value="EFC40085.1"/>
    <property type="molecule type" value="Genomic_DNA"/>
</dbReference>
<evidence type="ECO:0000256" key="2">
    <source>
        <dbReference type="ARBA" id="ARBA00022448"/>
    </source>
</evidence>
<dbReference type="PANTHER" id="PTHR12937:SF0">
    <property type="entry name" value="VACUOLAR PROTEIN SORTING-ASSOCIATED PROTEIN 28 HOMOLOG"/>
    <property type="match status" value="1"/>
</dbReference>
<dbReference type="VEuPathDB" id="AmoebaDB:NAEGRDRAFT_72174"/>
<keyword evidence="3" id="KW-0967">Endosome</keyword>
<dbReference type="OrthoDB" id="2671at2759"/>